<evidence type="ECO:0000313" key="2">
    <source>
        <dbReference type="Proteomes" id="UP001154282"/>
    </source>
</evidence>
<reference evidence="1" key="1">
    <citation type="submission" date="2022-08" db="EMBL/GenBank/DDBJ databases">
        <authorList>
            <person name="Gutierrez-Valencia J."/>
        </authorList>
    </citation>
    <scope>NUCLEOTIDE SEQUENCE</scope>
</reference>
<evidence type="ECO:0000313" key="1">
    <source>
        <dbReference type="EMBL" id="CAI0399852.1"/>
    </source>
</evidence>
<comment type="caution">
    <text evidence="1">The sequence shown here is derived from an EMBL/GenBank/DDBJ whole genome shotgun (WGS) entry which is preliminary data.</text>
</comment>
<name>A0AAV0IR00_9ROSI</name>
<gene>
    <name evidence="1" type="ORF">LITE_LOCUS10490</name>
</gene>
<dbReference type="Proteomes" id="UP001154282">
    <property type="component" value="Unassembled WGS sequence"/>
</dbReference>
<accession>A0AAV0IR00</accession>
<proteinExistence type="predicted"/>
<keyword evidence="2" id="KW-1185">Reference proteome</keyword>
<protein>
    <submittedName>
        <fullName evidence="1">Uncharacterized protein</fullName>
    </submittedName>
</protein>
<sequence length="98" mass="11113">MSSTLKPLQSEYRCSDTIEDLKRLSTVFEHVEKLLTLAASLHRKFSNAPRLSESIFADYYEFYLPKMGTGAGSGDVKHQVKNTSTLQAMHQQVNFITK</sequence>
<organism evidence="1 2">
    <name type="scientific">Linum tenue</name>
    <dbReference type="NCBI Taxonomy" id="586396"/>
    <lineage>
        <taxon>Eukaryota</taxon>
        <taxon>Viridiplantae</taxon>
        <taxon>Streptophyta</taxon>
        <taxon>Embryophyta</taxon>
        <taxon>Tracheophyta</taxon>
        <taxon>Spermatophyta</taxon>
        <taxon>Magnoliopsida</taxon>
        <taxon>eudicotyledons</taxon>
        <taxon>Gunneridae</taxon>
        <taxon>Pentapetalae</taxon>
        <taxon>rosids</taxon>
        <taxon>fabids</taxon>
        <taxon>Malpighiales</taxon>
        <taxon>Linaceae</taxon>
        <taxon>Linum</taxon>
    </lineage>
</organism>
<dbReference type="AlphaFoldDB" id="A0AAV0IR00"/>
<dbReference type="EMBL" id="CAMGYJ010000004">
    <property type="protein sequence ID" value="CAI0399852.1"/>
    <property type="molecule type" value="Genomic_DNA"/>
</dbReference>